<dbReference type="EMBL" id="QRQO01000072">
    <property type="protein sequence ID" value="RHN07250.1"/>
    <property type="molecule type" value="Genomic_DNA"/>
</dbReference>
<dbReference type="EMBL" id="CYYC01000015">
    <property type="protein sequence ID" value="CUM98065.1"/>
    <property type="molecule type" value="Genomic_DNA"/>
</dbReference>
<dbReference type="InterPro" id="IPR017016">
    <property type="entry name" value="UCP033595"/>
</dbReference>
<gene>
    <name evidence="2" type="ORF">DWZ29_15610</name>
    <name evidence="1" type="ORF">ERS852578_01453</name>
</gene>
<dbReference type="RefSeq" id="WP_005350419.1">
    <property type="nucleotide sequence ID" value="NZ_CATVRT010000164.1"/>
</dbReference>
<dbReference type="GeneID" id="75048942"/>
<evidence type="ECO:0000313" key="3">
    <source>
        <dbReference type="Proteomes" id="UP000095390"/>
    </source>
</evidence>
<dbReference type="Proteomes" id="UP000283700">
    <property type="component" value="Unassembled WGS sequence"/>
</dbReference>
<reference evidence="2 4" key="2">
    <citation type="submission" date="2018-08" db="EMBL/GenBank/DDBJ databases">
        <title>A genome reference for cultivated species of the human gut microbiota.</title>
        <authorList>
            <person name="Zou Y."/>
            <person name="Xue W."/>
            <person name="Luo G."/>
        </authorList>
    </citation>
    <scope>NUCLEOTIDE SEQUENCE [LARGE SCALE GENOMIC DNA]</scope>
    <source>
        <strain evidence="2 4">AF31-17AC</strain>
    </source>
</reference>
<accession>A0A173T7U2</accession>
<dbReference type="AlphaFoldDB" id="A0A173T7U2"/>
<reference evidence="1 3" key="1">
    <citation type="submission" date="2015-09" db="EMBL/GenBank/DDBJ databases">
        <authorList>
            <consortium name="Pathogen Informatics"/>
        </authorList>
    </citation>
    <scope>NUCLEOTIDE SEQUENCE [LARGE SCALE GENOMIC DNA]</scope>
    <source>
        <strain evidence="1 3">2789STDY5834966</strain>
    </source>
</reference>
<dbReference type="Proteomes" id="UP000095390">
    <property type="component" value="Unassembled WGS sequence"/>
</dbReference>
<evidence type="ECO:0000313" key="4">
    <source>
        <dbReference type="Proteomes" id="UP000283700"/>
    </source>
</evidence>
<name>A0A173T7U2_9FIRM</name>
<protein>
    <submittedName>
        <fullName evidence="1">Uncharacterized protein</fullName>
    </submittedName>
</protein>
<proteinExistence type="predicted"/>
<organism evidence="1 3">
    <name type="scientific">Anaerobutyricum hallii</name>
    <dbReference type="NCBI Taxonomy" id="39488"/>
    <lineage>
        <taxon>Bacteria</taxon>
        <taxon>Bacillati</taxon>
        <taxon>Bacillota</taxon>
        <taxon>Clostridia</taxon>
        <taxon>Lachnospirales</taxon>
        <taxon>Lachnospiraceae</taxon>
        <taxon>Anaerobutyricum</taxon>
    </lineage>
</organism>
<dbReference type="Pfam" id="PF20124">
    <property type="entry name" value="DUF6514"/>
    <property type="match status" value="1"/>
</dbReference>
<dbReference type="OrthoDB" id="1779338at2"/>
<sequence length="109" mass="12837">MERILKNERRVEGDCKRYLLRYTLVSNGFPKEEGEGIYYGIITEQFVWTDEEERWEAQDTAQVKGFSESLEESMAFFEKMVQGEVMPVSLNEIVDDWKSAFYMGRKESA</sequence>
<evidence type="ECO:0000313" key="2">
    <source>
        <dbReference type="EMBL" id="RHN07250.1"/>
    </source>
</evidence>
<evidence type="ECO:0000313" key="1">
    <source>
        <dbReference type="EMBL" id="CUM98065.1"/>
    </source>
</evidence>